<dbReference type="EMBL" id="CAJVCH010530729">
    <property type="protein sequence ID" value="CAG7823832.1"/>
    <property type="molecule type" value="Genomic_DNA"/>
</dbReference>
<dbReference type="AlphaFoldDB" id="A0A8J2KUP9"/>
<proteinExistence type="predicted"/>
<feature type="non-terminal residue" evidence="1">
    <location>
        <position position="1"/>
    </location>
</feature>
<dbReference type="Proteomes" id="UP000708208">
    <property type="component" value="Unassembled WGS sequence"/>
</dbReference>
<sequence>VNHAADALFLFPLREFSMEISKNNKLYQYSKDFVKLAVQFVKDDSNMKFRGVEIPPVPSEGPLKVVEFKPQGVVISPEPFTDRMEFLRSLKIRPNYGIESNSINQSAIPHHEK</sequence>
<keyword evidence="2" id="KW-1185">Reference proteome</keyword>
<organism evidence="1 2">
    <name type="scientific">Allacma fusca</name>
    <dbReference type="NCBI Taxonomy" id="39272"/>
    <lineage>
        <taxon>Eukaryota</taxon>
        <taxon>Metazoa</taxon>
        <taxon>Ecdysozoa</taxon>
        <taxon>Arthropoda</taxon>
        <taxon>Hexapoda</taxon>
        <taxon>Collembola</taxon>
        <taxon>Symphypleona</taxon>
        <taxon>Sminthuridae</taxon>
        <taxon>Allacma</taxon>
    </lineage>
</organism>
<evidence type="ECO:0000313" key="1">
    <source>
        <dbReference type="EMBL" id="CAG7823832.1"/>
    </source>
</evidence>
<gene>
    <name evidence="1" type="ORF">AFUS01_LOCUS34024</name>
</gene>
<evidence type="ECO:0000313" key="2">
    <source>
        <dbReference type="Proteomes" id="UP000708208"/>
    </source>
</evidence>
<reference evidence="1" key="1">
    <citation type="submission" date="2021-06" db="EMBL/GenBank/DDBJ databases">
        <authorList>
            <person name="Hodson N. C."/>
            <person name="Mongue J. A."/>
            <person name="Jaron S. K."/>
        </authorList>
    </citation>
    <scope>NUCLEOTIDE SEQUENCE</scope>
</reference>
<comment type="caution">
    <text evidence="1">The sequence shown here is derived from an EMBL/GenBank/DDBJ whole genome shotgun (WGS) entry which is preliminary data.</text>
</comment>
<protein>
    <submittedName>
        <fullName evidence="1">Uncharacterized protein</fullName>
    </submittedName>
</protein>
<name>A0A8J2KUP9_9HEXA</name>
<accession>A0A8J2KUP9</accession>